<sequence>MKELNSNTSTDPIGQNLIKLISNVCFSVFVFSVFKSIVFYDYQSPVNGSKADECDVSWRFRNKREKSRRKYRKFRRFQIGFTDDCSYEVVHAGCWHSEGNACPPRPQVNSTGNGAKVKVAPSVKDDDINDTVPVSRYDFKNG</sequence>
<keyword evidence="2" id="KW-1133">Transmembrane helix</keyword>
<organism evidence="4 5">
    <name type="scientific">Lithospermum erythrorhizon</name>
    <name type="common">Purple gromwell</name>
    <name type="synonym">Lithospermum officinale var. erythrorhizon</name>
    <dbReference type="NCBI Taxonomy" id="34254"/>
    <lineage>
        <taxon>Eukaryota</taxon>
        <taxon>Viridiplantae</taxon>
        <taxon>Streptophyta</taxon>
        <taxon>Embryophyta</taxon>
        <taxon>Tracheophyta</taxon>
        <taxon>Spermatophyta</taxon>
        <taxon>Magnoliopsida</taxon>
        <taxon>eudicotyledons</taxon>
        <taxon>Gunneridae</taxon>
        <taxon>Pentapetalae</taxon>
        <taxon>asterids</taxon>
        <taxon>lamiids</taxon>
        <taxon>Boraginales</taxon>
        <taxon>Boraginaceae</taxon>
        <taxon>Boraginoideae</taxon>
        <taxon>Lithospermeae</taxon>
        <taxon>Lithospermum</taxon>
    </lineage>
</organism>
<keyword evidence="2" id="KW-0812">Transmembrane</keyword>
<evidence type="ECO:0000256" key="1">
    <source>
        <dbReference type="SAM" id="MobiDB-lite"/>
    </source>
</evidence>
<evidence type="ECO:0000313" key="5">
    <source>
        <dbReference type="Proteomes" id="UP001454036"/>
    </source>
</evidence>
<dbReference type="InterPro" id="IPR055502">
    <property type="entry name" value="DUF7074"/>
</dbReference>
<dbReference type="PANTHER" id="PTHR31469:SF4">
    <property type="entry name" value="O-FUCOSYLTRANSFERASE FAMILY PROTEIN"/>
    <property type="match status" value="1"/>
</dbReference>
<evidence type="ECO:0000256" key="2">
    <source>
        <dbReference type="SAM" id="Phobius"/>
    </source>
</evidence>
<accession>A0AAV3PSR0</accession>
<gene>
    <name evidence="4" type="ORF">LIER_37914</name>
</gene>
<feature type="transmembrane region" description="Helical" evidence="2">
    <location>
        <begin position="20"/>
        <end position="40"/>
    </location>
</feature>
<dbReference type="Proteomes" id="UP001454036">
    <property type="component" value="Unassembled WGS sequence"/>
</dbReference>
<feature type="domain" description="DUF7074" evidence="3">
    <location>
        <begin position="29"/>
        <end position="97"/>
    </location>
</feature>
<reference evidence="4 5" key="1">
    <citation type="submission" date="2024-01" db="EMBL/GenBank/DDBJ databases">
        <title>The complete chloroplast genome sequence of Lithospermum erythrorhizon: insights into the phylogenetic relationship among Boraginaceae species and the maternal lineages of purple gromwells.</title>
        <authorList>
            <person name="Okada T."/>
            <person name="Watanabe K."/>
        </authorList>
    </citation>
    <scope>NUCLEOTIDE SEQUENCE [LARGE SCALE GENOMIC DNA]</scope>
</reference>
<dbReference type="EMBL" id="BAABME010018654">
    <property type="protein sequence ID" value="GAA0154569.1"/>
    <property type="molecule type" value="Genomic_DNA"/>
</dbReference>
<keyword evidence="5" id="KW-1185">Reference proteome</keyword>
<evidence type="ECO:0000259" key="3">
    <source>
        <dbReference type="Pfam" id="PF23269"/>
    </source>
</evidence>
<name>A0AAV3PSR0_LITER</name>
<proteinExistence type="predicted"/>
<dbReference type="AlphaFoldDB" id="A0AAV3PSR0"/>
<evidence type="ECO:0000313" key="4">
    <source>
        <dbReference type="EMBL" id="GAA0154569.1"/>
    </source>
</evidence>
<dbReference type="GO" id="GO:0005794">
    <property type="term" value="C:Golgi apparatus"/>
    <property type="evidence" value="ECO:0007669"/>
    <property type="project" value="TreeGrafter"/>
</dbReference>
<protein>
    <recommendedName>
        <fullName evidence="3">DUF7074 domain-containing protein</fullName>
    </recommendedName>
</protein>
<feature type="region of interest" description="Disordered" evidence="1">
    <location>
        <begin position="103"/>
        <end position="129"/>
    </location>
</feature>
<dbReference type="Pfam" id="PF23269">
    <property type="entry name" value="DUF7074"/>
    <property type="match status" value="1"/>
</dbReference>
<dbReference type="PANTHER" id="PTHR31469">
    <property type="entry name" value="OS07G0633600 PROTEIN"/>
    <property type="match status" value="1"/>
</dbReference>
<keyword evidence="2" id="KW-0472">Membrane</keyword>
<comment type="caution">
    <text evidence="4">The sequence shown here is derived from an EMBL/GenBank/DDBJ whole genome shotgun (WGS) entry which is preliminary data.</text>
</comment>